<protein>
    <submittedName>
        <fullName evidence="2">Phosphotransferase</fullName>
    </submittedName>
</protein>
<comment type="caution">
    <text evidence="2">The sequence shown here is derived from an EMBL/GenBank/DDBJ whole genome shotgun (WGS) entry which is preliminary data.</text>
</comment>
<keyword evidence="3" id="KW-1185">Reference proteome</keyword>
<evidence type="ECO:0000313" key="2">
    <source>
        <dbReference type="EMBL" id="MFC3573203.1"/>
    </source>
</evidence>
<evidence type="ECO:0000259" key="1">
    <source>
        <dbReference type="Pfam" id="PF01636"/>
    </source>
</evidence>
<dbReference type="RefSeq" id="WP_310779764.1">
    <property type="nucleotide sequence ID" value="NZ_JBHRWR010000003.1"/>
</dbReference>
<dbReference type="InterPro" id="IPR011009">
    <property type="entry name" value="Kinase-like_dom_sf"/>
</dbReference>
<name>A0ABV7S9I7_9ACTN</name>
<proteinExistence type="predicted"/>
<reference evidence="3" key="1">
    <citation type="journal article" date="2019" name="Int. J. Syst. Evol. Microbiol.">
        <title>The Global Catalogue of Microorganisms (GCM) 10K type strain sequencing project: providing services to taxonomists for standard genome sequencing and annotation.</title>
        <authorList>
            <consortium name="The Broad Institute Genomics Platform"/>
            <consortium name="The Broad Institute Genome Sequencing Center for Infectious Disease"/>
            <person name="Wu L."/>
            <person name="Ma J."/>
        </authorList>
    </citation>
    <scope>NUCLEOTIDE SEQUENCE [LARGE SCALE GENOMIC DNA]</scope>
    <source>
        <strain evidence="3">CGMCC 4.7035</strain>
    </source>
</reference>
<dbReference type="SUPFAM" id="SSF56112">
    <property type="entry name" value="Protein kinase-like (PK-like)"/>
    <property type="match status" value="1"/>
</dbReference>
<organism evidence="2 3">
    <name type="scientific">Streptomyces yaanensis</name>
    <dbReference type="NCBI Taxonomy" id="1142239"/>
    <lineage>
        <taxon>Bacteria</taxon>
        <taxon>Bacillati</taxon>
        <taxon>Actinomycetota</taxon>
        <taxon>Actinomycetes</taxon>
        <taxon>Kitasatosporales</taxon>
        <taxon>Streptomycetaceae</taxon>
        <taxon>Streptomyces</taxon>
    </lineage>
</organism>
<dbReference type="EMBL" id="JBHRWR010000003">
    <property type="protein sequence ID" value="MFC3573203.1"/>
    <property type="molecule type" value="Genomic_DNA"/>
</dbReference>
<dbReference type="InterPro" id="IPR052077">
    <property type="entry name" value="CcrZ_PhaseVar_Mediator"/>
</dbReference>
<dbReference type="PANTHER" id="PTHR40086">
    <property type="entry name" value="PHOSPHOTRANSFERASE YTMP-RELATED"/>
    <property type="match status" value="1"/>
</dbReference>
<evidence type="ECO:0000313" key="3">
    <source>
        <dbReference type="Proteomes" id="UP001595701"/>
    </source>
</evidence>
<gene>
    <name evidence="2" type="ORF">ACFOZ0_07905</name>
</gene>
<dbReference type="Proteomes" id="UP001595701">
    <property type="component" value="Unassembled WGS sequence"/>
</dbReference>
<sequence length="355" mass="40436">MSPESSRARQRAAEMSADSHAVVGPLQGYHHETYVFPLPAPVTGAPMRVKCREPRENLLWFDRRCFASEERLLRALQGRVVRIPELIEVEGLGFQRFIEGHTVGSRHGSGRALPPSMAEQVVDLFRQLAGITPQTLPVERQCRPEDRPEGGDTEGFLERLIWFAEERVYRDNLPEFQALFDSLGVNDVSFKHLRKHVSGLTERPFCLLHADLHRENFIVDAEGGLWTIDWELAMFGDPLYDLATHLYLMRYPKRQEQEMTLRWCEAVEHVRPGSARGWCEDLPRLLDFKRAQSVFTDVIRTSQSLSGEGRVRPRNLRQVTSKLEAVLRAGAVPLGLDSLPGRQEIEAALRRHAGC</sequence>
<dbReference type="PANTHER" id="PTHR40086:SF1">
    <property type="entry name" value="CELL CYCLE REGULATOR CCRZ"/>
    <property type="match status" value="1"/>
</dbReference>
<accession>A0ABV7S9I7</accession>
<dbReference type="InterPro" id="IPR002575">
    <property type="entry name" value="Aminoglycoside_PTrfase"/>
</dbReference>
<feature type="domain" description="Aminoglycoside phosphotransferase" evidence="1">
    <location>
        <begin position="67"/>
        <end position="256"/>
    </location>
</feature>
<dbReference type="Gene3D" id="3.90.1200.10">
    <property type="match status" value="1"/>
</dbReference>
<dbReference type="Pfam" id="PF01636">
    <property type="entry name" value="APH"/>
    <property type="match status" value="1"/>
</dbReference>